<evidence type="ECO:0000256" key="4">
    <source>
        <dbReference type="SAM" id="MobiDB-lite"/>
    </source>
</evidence>
<dbReference type="Pfam" id="PF22178">
    <property type="entry name" value="Gp5_trimer_C"/>
    <property type="match status" value="1"/>
</dbReference>
<evidence type="ECO:0000313" key="8">
    <source>
        <dbReference type="Proteomes" id="UP000440224"/>
    </source>
</evidence>
<dbReference type="Gene3D" id="3.55.50.10">
    <property type="entry name" value="Baseplate protein-like domains"/>
    <property type="match status" value="1"/>
</dbReference>
<dbReference type="Pfam" id="PF04717">
    <property type="entry name" value="Phage_base_V"/>
    <property type="match status" value="1"/>
</dbReference>
<dbReference type="EMBL" id="WJIE01000017">
    <property type="protein sequence ID" value="MRG97350.1"/>
    <property type="molecule type" value="Genomic_DNA"/>
</dbReference>
<dbReference type="InterPro" id="IPR017847">
    <property type="entry name" value="T6SS_RhsGE_Vgr_subset"/>
</dbReference>
<comment type="subcellular location">
    <subcellularLocation>
        <location evidence="1">Secreted</location>
    </subcellularLocation>
</comment>
<dbReference type="AlphaFoldDB" id="A0A6N7Q3C2"/>
<dbReference type="PANTHER" id="PTHR32305">
    <property type="match status" value="1"/>
</dbReference>
<keyword evidence="3" id="KW-0964">Secreted</keyword>
<evidence type="ECO:0000256" key="1">
    <source>
        <dbReference type="ARBA" id="ARBA00004613"/>
    </source>
</evidence>
<dbReference type="Gene3D" id="4.10.220.110">
    <property type="match status" value="1"/>
</dbReference>
<evidence type="ECO:0000259" key="6">
    <source>
        <dbReference type="Pfam" id="PF22178"/>
    </source>
</evidence>
<dbReference type="InterPro" id="IPR050708">
    <property type="entry name" value="T6SS_VgrG/RHS"/>
</dbReference>
<feature type="domain" description="Gp5/Type VI secretion system Vgr C-terminal trimerisation" evidence="6">
    <location>
        <begin position="487"/>
        <end position="587"/>
    </location>
</feature>
<dbReference type="GO" id="GO:0005576">
    <property type="term" value="C:extracellular region"/>
    <property type="evidence" value="ECO:0007669"/>
    <property type="project" value="UniProtKB-SubCell"/>
</dbReference>
<dbReference type="InterPro" id="IPR006531">
    <property type="entry name" value="Gp5/Vgr_OB"/>
</dbReference>
<feature type="compositionally biased region" description="Acidic residues" evidence="4">
    <location>
        <begin position="929"/>
        <end position="940"/>
    </location>
</feature>
<dbReference type="InterPro" id="IPR054030">
    <property type="entry name" value="Gp5_Vgr_C"/>
</dbReference>
<dbReference type="Gene3D" id="2.30.110.50">
    <property type="match status" value="1"/>
</dbReference>
<dbReference type="RefSeq" id="WP_153824140.1">
    <property type="nucleotide sequence ID" value="NZ_WJIE01000017.1"/>
</dbReference>
<name>A0A6N7Q3C2_9BACT</name>
<dbReference type="InterPro" id="IPR006533">
    <property type="entry name" value="T6SS_Vgr_RhsGE"/>
</dbReference>
<dbReference type="NCBIfam" id="TIGR01646">
    <property type="entry name" value="vgr_GE"/>
    <property type="match status" value="1"/>
</dbReference>
<dbReference type="PANTHER" id="PTHR32305:SF15">
    <property type="entry name" value="PROTEIN RHSA-RELATED"/>
    <property type="match status" value="1"/>
</dbReference>
<proteinExistence type="inferred from homology"/>
<dbReference type="SUPFAM" id="SSF69349">
    <property type="entry name" value="Phage fibre proteins"/>
    <property type="match status" value="1"/>
</dbReference>
<organism evidence="7 8">
    <name type="scientific">Polyangium spumosum</name>
    <dbReference type="NCBI Taxonomy" id="889282"/>
    <lineage>
        <taxon>Bacteria</taxon>
        <taxon>Pseudomonadati</taxon>
        <taxon>Myxococcota</taxon>
        <taxon>Polyangia</taxon>
        <taxon>Polyangiales</taxon>
        <taxon>Polyangiaceae</taxon>
        <taxon>Polyangium</taxon>
    </lineage>
</organism>
<evidence type="ECO:0000256" key="3">
    <source>
        <dbReference type="ARBA" id="ARBA00022525"/>
    </source>
</evidence>
<dbReference type="Proteomes" id="UP000440224">
    <property type="component" value="Unassembled WGS sequence"/>
</dbReference>
<comment type="similarity">
    <text evidence="2">Belongs to the VgrG protein family.</text>
</comment>
<feature type="region of interest" description="Disordered" evidence="4">
    <location>
        <begin position="915"/>
        <end position="940"/>
    </location>
</feature>
<dbReference type="SUPFAM" id="SSF69255">
    <property type="entry name" value="gp5 N-terminal domain-like"/>
    <property type="match status" value="1"/>
</dbReference>
<sequence>MPFFELSFDCGESSLVVRRFSIHEAVSTPFTASLWVRSENPAVDIGAIVGQPAIFKVRSGYTNLTGGGLRVWSGYVSYMEQTHAEHRQNKVLSTYHFRIVPHLWLLDQRRNHRIFQHLSIPDIVDKILTEWNVRRAWKIDRGQYPKHEFRVQYGETDFTFISRLLEEAGIAYTFPDVDDNGSLLTFSDLLHKNPPRPGPPVPYEHNPTMEAEREYVSKVSLVRDVRPGALVLRDYDFRRPDYKLLGEAPKANDEARFEQYHYIPGGMFVEAGRGGDTPFADDKGIARHDQPTGEKRATRALEAARADRGGIAFESNLNDLTPGVVFRVEHHPHPDLARPLLTTDTILEGSAEGEWQVLGHAVFADVPYRPPLVTPRPEVLGVQSVRVVAPRNGTDLDNAVHVDEFGRVRVQFPWDREGNLDDDSSCWIRVVEGWGGAGYGWLNLPRVGHELLVTFIDGDPDRPVLAGRVYNAEKPVPYKLPEHKTVSAWKSQSMPALNGYNEIKFEDQKGEELFYMQAEKNLRKLVKNDEIDTVGHDRDKLVQAWEFETVGGNRVQHTEKQRDEMNGRLQHIHIKGDRRQLVRKDENEYNFTHRRLLVKKDLDAVVKGEKRERTEWDLHLRTQQDRKDRTGKDHSLFVYQEKQEKVGGSYAREAGKEIHYRAGEKAFAGAPDITLKGPGGFIRIDGSNVTISGTKVDINAGGSPGHGHGARPREIVKAEEAVPIIGDVHVQPDSPAFATMKALWDKLVADLAVKPEDLKYAQLKRIEELNEIAANADIETRENGLVLWSGKGPPVAGTVAQDLARERTAEGIPSMTLEQTPGGIELGHLGSRDPWENTDEAWRIVSKRLATQASGDVHIVLGIVPIPEGRIVRDEIEMLASNPKVTSINVLQMVPSPTGKYKDAGGATYDLEPISMQEALGLGPPPPPEPEDEGEEEAAS</sequence>
<evidence type="ECO:0000259" key="5">
    <source>
        <dbReference type="Pfam" id="PF04717"/>
    </source>
</evidence>
<reference evidence="7 8" key="1">
    <citation type="submission" date="2019-10" db="EMBL/GenBank/DDBJ databases">
        <title>A soil myxobacterium in the family Polyangiaceae.</title>
        <authorList>
            <person name="Li Y."/>
            <person name="Wang J."/>
        </authorList>
    </citation>
    <scope>NUCLEOTIDE SEQUENCE [LARGE SCALE GENOMIC DNA]</scope>
    <source>
        <strain evidence="7 8">DSM 14734</strain>
    </source>
</reference>
<evidence type="ECO:0000256" key="2">
    <source>
        <dbReference type="ARBA" id="ARBA00005558"/>
    </source>
</evidence>
<dbReference type="Gene3D" id="2.40.50.230">
    <property type="entry name" value="Gp5 N-terminal domain"/>
    <property type="match status" value="1"/>
</dbReference>
<comment type="caution">
    <text evidence="7">The sequence shown here is derived from an EMBL/GenBank/DDBJ whole genome shotgun (WGS) entry which is preliminary data.</text>
</comment>
<gene>
    <name evidence="7" type="primary">tssI</name>
    <name evidence="7" type="ORF">GF068_36305</name>
</gene>
<keyword evidence="8" id="KW-1185">Reference proteome</keyword>
<dbReference type="NCBIfam" id="TIGR03361">
    <property type="entry name" value="VI_Rhs_Vgr"/>
    <property type="match status" value="1"/>
</dbReference>
<accession>A0A6N7Q3C2</accession>
<feature type="domain" description="Gp5/Type VI secretion system Vgr protein OB-fold" evidence="5">
    <location>
        <begin position="401"/>
        <end position="470"/>
    </location>
</feature>
<dbReference type="SUPFAM" id="SSF69279">
    <property type="entry name" value="Phage tail proteins"/>
    <property type="match status" value="2"/>
</dbReference>
<dbReference type="OrthoDB" id="5478035at2"/>
<dbReference type="InterPro" id="IPR037026">
    <property type="entry name" value="Vgr_OB-fold_dom_sf"/>
</dbReference>
<dbReference type="Pfam" id="PF05954">
    <property type="entry name" value="Phage_GPD"/>
    <property type="match status" value="1"/>
</dbReference>
<protein>
    <submittedName>
        <fullName evidence="7">Type VI secretion system tip protein VgrG</fullName>
    </submittedName>
</protein>
<evidence type="ECO:0000313" key="7">
    <source>
        <dbReference type="EMBL" id="MRG97350.1"/>
    </source>
</evidence>